<name>A0ABW3DB43_9BACL</name>
<keyword evidence="2" id="KW-0732">Signal</keyword>
<evidence type="ECO:0000259" key="3">
    <source>
        <dbReference type="Pfam" id="PF13349"/>
    </source>
</evidence>
<dbReference type="PROSITE" id="PS51257">
    <property type="entry name" value="PROKAR_LIPOPROTEIN"/>
    <property type="match status" value="1"/>
</dbReference>
<comment type="caution">
    <text evidence="4">The sequence shown here is derived from an EMBL/GenBank/DDBJ whole genome shotgun (WGS) entry which is preliminary data.</text>
</comment>
<proteinExistence type="predicted"/>
<feature type="domain" description="DUF4097" evidence="3">
    <location>
        <begin position="128"/>
        <end position="222"/>
    </location>
</feature>
<evidence type="ECO:0000256" key="2">
    <source>
        <dbReference type="SAM" id="SignalP"/>
    </source>
</evidence>
<dbReference type="Proteomes" id="UP001597120">
    <property type="component" value="Unassembled WGS sequence"/>
</dbReference>
<dbReference type="InterPro" id="IPR025164">
    <property type="entry name" value="Toastrack_DUF4097"/>
</dbReference>
<keyword evidence="5" id="KW-1185">Reference proteome</keyword>
<feature type="compositionally biased region" description="Polar residues" evidence="1">
    <location>
        <begin position="213"/>
        <end position="223"/>
    </location>
</feature>
<feature type="signal peptide" evidence="2">
    <location>
        <begin position="1"/>
        <end position="23"/>
    </location>
</feature>
<evidence type="ECO:0000256" key="1">
    <source>
        <dbReference type="SAM" id="MobiDB-lite"/>
    </source>
</evidence>
<feature type="chain" id="PRO_5045811263" evidence="2">
    <location>
        <begin position="24"/>
        <end position="223"/>
    </location>
</feature>
<evidence type="ECO:0000313" key="5">
    <source>
        <dbReference type="Proteomes" id="UP001597120"/>
    </source>
</evidence>
<reference evidence="5" key="1">
    <citation type="journal article" date="2019" name="Int. J. Syst. Evol. Microbiol.">
        <title>The Global Catalogue of Microorganisms (GCM) 10K type strain sequencing project: providing services to taxonomists for standard genome sequencing and annotation.</title>
        <authorList>
            <consortium name="The Broad Institute Genomics Platform"/>
            <consortium name="The Broad Institute Genome Sequencing Center for Infectious Disease"/>
            <person name="Wu L."/>
            <person name="Ma J."/>
        </authorList>
    </citation>
    <scope>NUCLEOTIDE SEQUENCE [LARGE SCALE GENOMIC DNA]</scope>
    <source>
        <strain evidence="5">CCUG 57263</strain>
    </source>
</reference>
<dbReference type="Pfam" id="PF13349">
    <property type="entry name" value="DUF4097"/>
    <property type="match status" value="1"/>
</dbReference>
<sequence length="223" mass="24262">MKKLLIPFMTFLFIFVLSGCNQGANEQDIQSIPLNDSSAIHIDSGSIAIELESAEIDDMEIRYDKKWGLAVKSGISSVQDADEINIRVESPLARIGRKPKLLVRIPSGYEGKIFVNSSSGRVTATQFENNHIEVNTKSGNVSLDFAQFHSDVHVSTTSGNIQLKLNTSEPDLNLRAKTGSGKYIVSIPIQNDSKQSRGQISGKSGKGTYEVDISTTSGDITVQ</sequence>
<accession>A0ABW3DB43</accession>
<feature type="region of interest" description="Disordered" evidence="1">
    <location>
        <begin position="194"/>
        <end position="223"/>
    </location>
</feature>
<protein>
    <submittedName>
        <fullName evidence="4">DUF4097 family beta strand repeat-containing protein</fullName>
    </submittedName>
</protein>
<dbReference type="RefSeq" id="WP_144942011.1">
    <property type="nucleotide sequence ID" value="NZ_JBHTIU010000040.1"/>
</dbReference>
<gene>
    <name evidence="4" type="ORF">ACFQ03_13600</name>
</gene>
<organism evidence="4 5">
    <name type="scientific">Paenibacillus residui</name>
    <dbReference type="NCBI Taxonomy" id="629724"/>
    <lineage>
        <taxon>Bacteria</taxon>
        <taxon>Bacillati</taxon>
        <taxon>Bacillota</taxon>
        <taxon>Bacilli</taxon>
        <taxon>Bacillales</taxon>
        <taxon>Paenibacillaceae</taxon>
        <taxon>Paenibacillus</taxon>
    </lineage>
</organism>
<dbReference type="EMBL" id="JBHTIU010000040">
    <property type="protein sequence ID" value="MFD0870191.1"/>
    <property type="molecule type" value="Genomic_DNA"/>
</dbReference>
<evidence type="ECO:0000313" key="4">
    <source>
        <dbReference type="EMBL" id="MFD0870191.1"/>
    </source>
</evidence>